<evidence type="ECO:0000256" key="4">
    <source>
        <dbReference type="SAM" id="Coils"/>
    </source>
</evidence>
<gene>
    <name evidence="6" type="ORF">EDB81DRAFT_758325</name>
</gene>
<proteinExistence type="predicted"/>
<keyword evidence="1" id="KW-0677">Repeat</keyword>
<dbReference type="PANTHER" id="PTHR24180">
    <property type="entry name" value="CYCLIN-DEPENDENT KINASE INHIBITOR 2C-RELATED"/>
    <property type="match status" value="1"/>
</dbReference>
<dbReference type="Proteomes" id="UP000738349">
    <property type="component" value="Unassembled WGS sequence"/>
</dbReference>
<evidence type="ECO:0000313" key="6">
    <source>
        <dbReference type="EMBL" id="KAH7153376.1"/>
    </source>
</evidence>
<accession>A0A9P9F5W2</accession>
<evidence type="ECO:0000256" key="3">
    <source>
        <dbReference type="PROSITE-ProRule" id="PRU00023"/>
    </source>
</evidence>
<dbReference type="Gene3D" id="1.25.40.20">
    <property type="entry name" value="Ankyrin repeat-containing domain"/>
    <property type="match status" value="2"/>
</dbReference>
<comment type="caution">
    <text evidence="6">The sequence shown here is derived from an EMBL/GenBank/DDBJ whole genome shotgun (WGS) entry which is preliminary data.</text>
</comment>
<feature type="repeat" description="ANK" evidence="3">
    <location>
        <begin position="509"/>
        <end position="541"/>
    </location>
</feature>
<feature type="region of interest" description="Disordered" evidence="5">
    <location>
        <begin position="862"/>
        <end position="886"/>
    </location>
</feature>
<dbReference type="InterPro" id="IPR036770">
    <property type="entry name" value="Ankyrin_rpt-contain_sf"/>
</dbReference>
<evidence type="ECO:0000256" key="2">
    <source>
        <dbReference type="ARBA" id="ARBA00023043"/>
    </source>
</evidence>
<keyword evidence="7" id="KW-1185">Reference proteome</keyword>
<reference evidence="6" key="1">
    <citation type="journal article" date="2021" name="Nat. Commun.">
        <title>Genetic determinants of endophytism in the Arabidopsis root mycobiome.</title>
        <authorList>
            <person name="Mesny F."/>
            <person name="Miyauchi S."/>
            <person name="Thiergart T."/>
            <person name="Pickel B."/>
            <person name="Atanasova L."/>
            <person name="Karlsson M."/>
            <person name="Huettel B."/>
            <person name="Barry K.W."/>
            <person name="Haridas S."/>
            <person name="Chen C."/>
            <person name="Bauer D."/>
            <person name="Andreopoulos W."/>
            <person name="Pangilinan J."/>
            <person name="LaButti K."/>
            <person name="Riley R."/>
            <person name="Lipzen A."/>
            <person name="Clum A."/>
            <person name="Drula E."/>
            <person name="Henrissat B."/>
            <person name="Kohler A."/>
            <person name="Grigoriev I.V."/>
            <person name="Martin F.M."/>
            <person name="Hacquard S."/>
        </authorList>
    </citation>
    <scope>NUCLEOTIDE SEQUENCE</scope>
    <source>
        <strain evidence="6">MPI-CAGE-AT-0147</strain>
    </source>
</reference>
<name>A0A9P9F5W2_9HYPO</name>
<dbReference type="PROSITE" id="PS50297">
    <property type="entry name" value="ANK_REP_REGION"/>
    <property type="match status" value="1"/>
</dbReference>
<evidence type="ECO:0000256" key="5">
    <source>
        <dbReference type="SAM" id="MobiDB-lite"/>
    </source>
</evidence>
<dbReference type="PROSITE" id="PS50088">
    <property type="entry name" value="ANK_REPEAT"/>
    <property type="match status" value="1"/>
</dbReference>
<dbReference type="InterPro" id="IPR002110">
    <property type="entry name" value="Ankyrin_rpt"/>
</dbReference>
<sequence length="960" mass="109240">MAEVVAVVASGAGLASLALQLAEGVQRLRQRHRNAAGLLGDIRTLIEDLDLITEQLNDLEAEAHVIQEQQMGPIILEICRSRAANLTDRLTNLTANIPQRPSKRNAFRAMVRSKKWNTELEELRSAVAGVKQDLLQLYLIHQKIAMRKLLCLVVPEDSEGESSHNPVSPTSEHHDAALPRITNIPRYQFAHCTVRSCHCSCHITRVVGGRFWRLQYAPLANMFNACDNIKCSARRHRVDLRVALSRFGVSWAVIFGLDMTVEPGKYWLQPVLQVESVVNYTAPGFVILMKLSEQLLTWDEAELQFKELYRSNPRFVNQVDPKGRGYFEKTLSCGGWGYCGMEVESQIRLLRFLVEELHLTKGFDSPSLMYDCASFSSENRHLKIIEAVTSLGCDFSTTASPSFESWPEPCVHDPELALYIRIIPEDPFYLEYMGTILKSNPDFGDSPPIHNAILYGSEEDLRMLIQKAQPLEEHVNFLGQSPLHISVRYPERLAILLAAGHVTSVRDKNGINPLMYAAAMNIPEAVTALISHGADLFMRDKLNDYEFIMYAAIRDHWSLVWCAIDLISSKDCSLLPRLFTSIFLAAGPHCFIAHDSKCPAEGWKKYWLKVSDKLPSIDVCFEDGGTLMHVADNPKLAKIFVDSGFSNFNHRNNLGEHSLFAIARFLDPSLFREFIAKGAQVNITNNQGQTIIYRLLGLLHNAKDHKKKELLEILDILLDSGANVGIRDHCSCDCSPGGCLPGSDLRLDIVEFFLTPLYNGFWIFEWLLILEERGLWMEAKDFALSIFRQTYYNEAGFRHTCCRSNSTDEYDDTGEIFWDIRKQIQPETLSDKMHDWVERDYQEVKHGLMVYLQKRQSAKKSEIESLKQNPAEKKNESSDSIPDSHEEFRIDYERDTMYSGLDLFLMKSSSWMDLGIFQEQDHTKEFLEEFVDGLRKARGEKFLTRLPLIAELSAVFAEFS</sequence>
<keyword evidence="2 3" id="KW-0040">ANK repeat</keyword>
<dbReference type="EMBL" id="JAGMUV010000006">
    <property type="protein sequence ID" value="KAH7153376.1"/>
    <property type="molecule type" value="Genomic_DNA"/>
</dbReference>
<dbReference type="PANTHER" id="PTHR24180:SF45">
    <property type="entry name" value="POLY [ADP-RIBOSE] POLYMERASE TANKYRASE"/>
    <property type="match status" value="1"/>
</dbReference>
<dbReference type="OrthoDB" id="3200163at2759"/>
<keyword evidence="4" id="KW-0175">Coiled coil</keyword>
<protein>
    <submittedName>
        <fullName evidence="6">Uncharacterized protein</fullName>
    </submittedName>
</protein>
<dbReference type="Pfam" id="PF12796">
    <property type="entry name" value="Ank_2"/>
    <property type="match status" value="1"/>
</dbReference>
<dbReference type="AlphaFoldDB" id="A0A9P9F5W2"/>
<organism evidence="6 7">
    <name type="scientific">Dactylonectria macrodidyma</name>
    <dbReference type="NCBI Taxonomy" id="307937"/>
    <lineage>
        <taxon>Eukaryota</taxon>
        <taxon>Fungi</taxon>
        <taxon>Dikarya</taxon>
        <taxon>Ascomycota</taxon>
        <taxon>Pezizomycotina</taxon>
        <taxon>Sordariomycetes</taxon>
        <taxon>Hypocreomycetidae</taxon>
        <taxon>Hypocreales</taxon>
        <taxon>Nectriaceae</taxon>
        <taxon>Dactylonectria</taxon>
    </lineage>
</organism>
<dbReference type="SUPFAM" id="SSF48403">
    <property type="entry name" value="Ankyrin repeat"/>
    <property type="match status" value="1"/>
</dbReference>
<feature type="coiled-coil region" evidence="4">
    <location>
        <begin position="42"/>
        <end position="133"/>
    </location>
</feature>
<evidence type="ECO:0000256" key="1">
    <source>
        <dbReference type="ARBA" id="ARBA00022737"/>
    </source>
</evidence>
<dbReference type="InterPro" id="IPR051637">
    <property type="entry name" value="Ank_repeat_dom-contain_49"/>
</dbReference>
<dbReference type="SMART" id="SM00248">
    <property type="entry name" value="ANK"/>
    <property type="match status" value="6"/>
</dbReference>
<evidence type="ECO:0000313" key="7">
    <source>
        <dbReference type="Proteomes" id="UP000738349"/>
    </source>
</evidence>